<dbReference type="GO" id="GO:0005743">
    <property type="term" value="C:mitochondrial inner membrane"/>
    <property type="evidence" value="ECO:0007669"/>
    <property type="project" value="UniProtKB-SubCell"/>
</dbReference>
<name>A0A1D2JDB7_PARBR</name>
<evidence type="ECO:0000256" key="3">
    <source>
        <dbReference type="RuleBase" id="RU364104"/>
    </source>
</evidence>
<keyword evidence="3" id="KW-0999">Mitochondrion inner membrane</keyword>
<reference evidence="5 6" key="1">
    <citation type="submission" date="2016-06" db="EMBL/GenBank/DDBJ databases">
        <authorList>
            <person name="Kjaerup R.B."/>
            <person name="Dalgaard T.S."/>
            <person name="Juul-Madsen H.R."/>
        </authorList>
    </citation>
    <scope>NUCLEOTIDE SEQUENCE [LARGE SCALE GENOMIC DNA]</scope>
    <source>
        <strain evidence="5 6">Pb300</strain>
    </source>
</reference>
<dbReference type="AlphaFoldDB" id="A0A1D2JDB7"/>
<comment type="function">
    <text evidence="3">Required for mitochondrial cytochrome c oxidase (COX) assembly and respiration.</text>
</comment>
<comment type="caution">
    <text evidence="5">The sequence shown here is derived from an EMBL/GenBank/DDBJ whole genome shotgun (WGS) entry which is preliminary data.</text>
</comment>
<feature type="compositionally biased region" description="Basic and acidic residues" evidence="4">
    <location>
        <begin position="144"/>
        <end position="179"/>
    </location>
</feature>
<keyword evidence="3" id="KW-0496">Mitochondrion</keyword>
<organism evidence="5 6">
    <name type="scientific">Paracoccidioides brasiliensis</name>
    <dbReference type="NCBI Taxonomy" id="121759"/>
    <lineage>
        <taxon>Eukaryota</taxon>
        <taxon>Fungi</taxon>
        <taxon>Dikarya</taxon>
        <taxon>Ascomycota</taxon>
        <taxon>Pezizomycotina</taxon>
        <taxon>Eurotiomycetes</taxon>
        <taxon>Eurotiomycetidae</taxon>
        <taxon>Onygenales</taxon>
        <taxon>Ajellomycetaceae</taxon>
        <taxon>Paracoccidioides</taxon>
    </lineage>
</organism>
<evidence type="ECO:0000256" key="2">
    <source>
        <dbReference type="ARBA" id="ARBA00023157"/>
    </source>
</evidence>
<keyword evidence="3" id="KW-0472">Membrane</keyword>
<feature type="region of interest" description="Disordered" evidence="4">
    <location>
        <begin position="1"/>
        <end position="36"/>
    </location>
</feature>
<evidence type="ECO:0000313" key="6">
    <source>
        <dbReference type="Proteomes" id="UP000242814"/>
    </source>
</evidence>
<feature type="compositionally biased region" description="Pro residues" evidence="4">
    <location>
        <begin position="16"/>
        <end position="26"/>
    </location>
</feature>
<sequence>MAASTTTSTDTATTTPPTPASQPSPPNVNIRNPLPLSASQEAQVRDLYYKRVRGYCAAEIKDRAHCYSIPSPLALHLKNLPYPKSIHLTKPLRPPEFAACAINRTITATWVCRKQRLAMNACMVEHAKPEVEDRAREEWFAGREERRRARELQRKKTEERQREVMQMTRDEEERRRKATAEGAAANGKGKGWFG</sequence>
<dbReference type="PANTHER" id="PTHR22977">
    <property type="entry name" value="COX ASSEMBLY MITOCHONDRIAL PROTEIN"/>
    <property type="match status" value="1"/>
</dbReference>
<accession>A0A1D2JDB7</accession>
<dbReference type="InterPro" id="IPR013892">
    <property type="entry name" value="Cyt_c_biogenesis_Cmc1-like"/>
</dbReference>
<keyword evidence="2" id="KW-1015">Disulfide bond</keyword>
<dbReference type="OMA" id="RQCTEEI"/>
<evidence type="ECO:0000313" key="5">
    <source>
        <dbReference type="EMBL" id="ODH26958.1"/>
    </source>
</evidence>
<dbReference type="Proteomes" id="UP000242814">
    <property type="component" value="Unassembled WGS sequence"/>
</dbReference>
<dbReference type="VEuPathDB" id="FungiDB:PABG_05975"/>
<comment type="similarity">
    <text evidence="1 3">Belongs to the CMC family.</text>
</comment>
<feature type="region of interest" description="Disordered" evidence="4">
    <location>
        <begin position="144"/>
        <end position="194"/>
    </location>
</feature>
<protein>
    <recommendedName>
        <fullName evidence="3">COX assembly mitochondrial protein</fullName>
    </recommendedName>
</protein>
<dbReference type="EMBL" id="LZYO01000170">
    <property type="protein sequence ID" value="ODH26958.1"/>
    <property type="molecule type" value="Genomic_DNA"/>
</dbReference>
<dbReference type="Pfam" id="PF08583">
    <property type="entry name" value="Cmc1"/>
    <property type="match status" value="1"/>
</dbReference>
<keyword evidence="3" id="KW-0143">Chaperone</keyword>
<dbReference type="PANTHER" id="PTHR22977:SF5">
    <property type="entry name" value="COX ASSEMBLY MITOCHONDRIAL PROTEIN HOMOLOG"/>
    <property type="match status" value="1"/>
</dbReference>
<evidence type="ECO:0000256" key="4">
    <source>
        <dbReference type="SAM" id="MobiDB-lite"/>
    </source>
</evidence>
<evidence type="ECO:0000256" key="1">
    <source>
        <dbReference type="ARBA" id="ARBA00007347"/>
    </source>
</evidence>
<gene>
    <name evidence="5" type="ORF">ACO22_04356</name>
</gene>
<dbReference type="VEuPathDB" id="FungiDB:PADG_06753"/>
<comment type="subcellular location">
    <subcellularLocation>
        <location evidence="3">Mitochondrion inner membrane</location>
    </subcellularLocation>
</comment>
<feature type="compositionally biased region" description="Low complexity" evidence="4">
    <location>
        <begin position="1"/>
        <end position="15"/>
    </location>
</feature>
<proteinExistence type="inferred from homology"/>